<dbReference type="STRING" id="1293598.IV56_GL002360"/>
<dbReference type="InterPro" id="IPR051541">
    <property type="entry name" value="PTS_SugarTrans_NitroReg"/>
</dbReference>
<dbReference type="PANTHER" id="PTHR47738:SF3">
    <property type="entry name" value="PHOSPHOTRANSFERASE SYSTEM MANNITOL_FRUCTOSE-SPECIFIC IIA DOMAIN CONTAINING PROTEIN"/>
    <property type="match status" value="1"/>
</dbReference>
<dbReference type="Pfam" id="PF00359">
    <property type="entry name" value="PTS_EIIA_2"/>
    <property type="match status" value="1"/>
</dbReference>
<dbReference type="AlphaFoldDB" id="A0A0R2MPT4"/>
<proteinExistence type="predicted"/>
<dbReference type="CDD" id="cd00211">
    <property type="entry name" value="PTS_IIA_fru"/>
    <property type="match status" value="1"/>
</dbReference>
<dbReference type="PROSITE" id="PS51094">
    <property type="entry name" value="PTS_EIIA_TYPE_2"/>
    <property type="match status" value="1"/>
</dbReference>
<dbReference type="Proteomes" id="UP000050969">
    <property type="component" value="Unassembled WGS sequence"/>
</dbReference>
<dbReference type="Gene3D" id="3.40.930.10">
    <property type="entry name" value="Mannitol-specific EII, Chain A"/>
    <property type="match status" value="1"/>
</dbReference>
<dbReference type="SUPFAM" id="SSF55804">
    <property type="entry name" value="Phoshotransferase/anion transport protein"/>
    <property type="match status" value="1"/>
</dbReference>
<dbReference type="PANTHER" id="PTHR47738">
    <property type="entry name" value="PTS SYSTEM FRUCTOSE-LIKE EIIA COMPONENT-RELATED"/>
    <property type="match status" value="1"/>
</dbReference>
<dbReference type="InterPro" id="IPR016152">
    <property type="entry name" value="PTrfase/Anion_transptr"/>
</dbReference>
<feature type="domain" description="PTS EIIA type-2" evidence="1">
    <location>
        <begin position="8"/>
        <end position="162"/>
    </location>
</feature>
<evidence type="ECO:0000313" key="3">
    <source>
        <dbReference type="Proteomes" id="UP000050969"/>
    </source>
</evidence>
<name>A0A0R2MPT4_9LACO</name>
<sequence>MMIEPAHSKLFSPELIFIEDATTQEDVFKQVSARLETLGAVKPTFYDNLTERERNYPTGIDMSVVNTDYPNVAIPHTEGEFVNTRRIVPIKLNHPITFHNMIDPEQTFPVKFLFMILNNDPEGQANVLAQIMDFLTTTPQSELENLFNATDTDSIYQLLATHFKN</sequence>
<protein>
    <submittedName>
        <fullName evidence="2">PTS family fructose mannitol porter component IIA</fullName>
    </submittedName>
</protein>
<reference evidence="2 3" key="1">
    <citation type="journal article" date="2015" name="Genome Announc.">
        <title>Expanding the biotechnology potential of lactobacilli through comparative genomics of 213 strains and associated genera.</title>
        <authorList>
            <person name="Sun Z."/>
            <person name="Harris H.M."/>
            <person name="McCann A."/>
            <person name="Guo C."/>
            <person name="Argimon S."/>
            <person name="Zhang W."/>
            <person name="Yang X."/>
            <person name="Jeffery I.B."/>
            <person name="Cooney J.C."/>
            <person name="Kagawa T.F."/>
            <person name="Liu W."/>
            <person name="Song Y."/>
            <person name="Salvetti E."/>
            <person name="Wrobel A."/>
            <person name="Rasinkangas P."/>
            <person name="Parkhill J."/>
            <person name="Rea M.C."/>
            <person name="O'Sullivan O."/>
            <person name="Ritari J."/>
            <person name="Douillard F.P."/>
            <person name="Paul Ross R."/>
            <person name="Yang R."/>
            <person name="Briner A.E."/>
            <person name="Felis G.E."/>
            <person name="de Vos W.M."/>
            <person name="Barrangou R."/>
            <person name="Klaenhammer T.R."/>
            <person name="Caufield P.W."/>
            <person name="Cui Y."/>
            <person name="Zhang H."/>
            <person name="O'Toole P.W."/>
        </authorList>
    </citation>
    <scope>NUCLEOTIDE SEQUENCE [LARGE SCALE GENOMIC DNA]</scope>
    <source>
        <strain evidence="2 3">DSM 24301</strain>
    </source>
</reference>
<evidence type="ECO:0000259" key="1">
    <source>
        <dbReference type="PROSITE" id="PS51094"/>
    </source>
</evidence>
<dbReference type="EMBL" id="JQCE01000064">
    <property type="protein sequence ID" value="KRO15590.1"/>
    <property type="molecule type" value="Genomic_DNA"/>
</dbReference>
<comment type="caution">
    <text evidence="2">The sequence shown here is derived from an EMBL/GenBank/DDBJ whole genome shotgun (WGS) entry which is preliminary data.</text>
</comment>
<accession>A0A0R2MPT4</accession>
<keyword evidence="3" id="KW-1185">Reference proteome</keyword>
<evidence type="ECO:0000313" key="2">
    <source>
        <dbReference type="EMBL" id="KRO15590.1"/>
    </source>
</evidence>
<dbReference type="PATRIC" id="fig|1293598.4.peg.2462"/>
<gene>
    <name evidence="2" type="ORF">IV56_GL002360</name>
</gene>
<dbReference type="InterPro" id="IPR002178">
    <property type="entry name" value="PTS_EIIA_type-2_dom"/>
</dbReference>
<organism evidence="2 3">
    <name type="scientific">Lacticaseibacillus saniviri JCM 17471 = DSM 24301</name>
    <dbReference type="NCBI Taxonomy" id="1293598"/>
    <lineage>
        <taxon>Bacteria</taxon>
        <taxon>Bacillati</taxon>
        <taxon>Bacillota</taxon>
        <taxon>Bacilli</taxon>
        <taxon>Lactobacillales</taxon>
        <taxon>Lactobacillaceae</taxon>
        <taxon>Lacticaseibacillus</taxon>
    </lineage>
</organism>